<dbReference type="STRING" id="45351.A7S6N9"/>
<organism evidence="2 3">
    <name type="scientific">Nematostella vectensis</name>
    <name type="common">Starlet sea anemone</name>
    <dbReference type="NCBI Taxonomy" id="45351"/>
    <lineage>
        <taxon>Eukaryota</taxon>
        <taxon>Metazoa</taxon>
        <taxon>Cnidaria</taxon>
        <taxon>Anthozoa</taxon>
        <taxon>Hexacorallia</taxon>
        <taxon>Actiniaria</taxon>
        <taxon>Edwardsiidae</taxon>
        <taxon>Nematostella</taxon>
    </lineage>
</organism>
<reference evidence="2 3" key="1">
    <citation type="journal article" date="2007" name="Science">
        <title>Sea anemone genome reveals ancestral eumetazoan gene repertoire and genomic organization.</title>
        <authorList>
            <person name="Putnam N.H."/>
            <person name="Srivastava M."/>
            <person name="Hellsten U."/>
            <person name="Dirks B."/>
            <person name="Chapman J."/>
            <person name="Salamov A."/>
            <person name="Terry A."/>
            <person name="Shapiro H."/>
            <person name="Lindquist E."/>
            <person name="Kapitonov V.V."/>
            <person name="Jurka J."/>
            <person name="Genikhovich G."/>
            <person name="Grigoriev I.V."/>
            <person name="Lucas S.M."/>
            <person name="Steele R.E."/>
            <person name="Finnerty J.R."/>
            <person name="Technau U."/>
            <person name="Martindale M.Q."/>
            <person name="Rokhsar D.S."/>
        </authorList>
    </citation>
    <scope>NUCLEOTIDE SEQUENCE [LARGE SCALE GENOMIC DNA]</scope>
    <source>
        <strain evidence="3">CH2 X CH6</strain>
    </source>
</reference>
<dbReference type="SMART" id="SM00327">
    <property type="entry name" value="VWA"/>
    <property type="match status" value="1"/>
</dbReference>
<dbReference type="Proteomes" id="UP000001593">
    <property type="component" value="Unassembled WGS sequence"/>
</dbReference>
<dbReference type="InterPro" id="IPR050525">
    <property type="entry name" value="ECM_Assembly_Org"/>
</dbReference>
<dbReference type="FunCoup" id="A7S6N9">
    <property type="interactions" value="37"/>
</dbReference>
<evidence type="ECO:0000313" key="2">
    <source>
        <dbReference type="EMBL" id="EDO40689.1"/>
    </source>
</evidence>
<protein>
    <recommendedName>
        <fullName evidence="1">VWFA domain-containing protein</fullName>
    </recommendedName>
</protein>
<evidence type="ECO:0000313" key="3">
    <source>
        <dbReference type="Proteomes" id="UP000001593"/>
    </source>
</evidence>
<dbReference type="InterPro" id="IPR002035">
    <property type="entry name" value="VWF_A"/>
</dbReference>
<sequence length="157" mass="17194">AVVDLAFLIDGSKSIEDAGKGNFKRCLDFVKRIALSFDISASGTHIGIVTFATDPTVELEFDQSFDNTSIATIIDNIRNPDALTFTGKALETVKKDLFEKSQRANVHRMLIVLTDGRSWDAVQEPAKQLKESGVTLYAVGVGQDYDLEQLKDIASNP</sequence>
<dbReference type="PRINTS" id="PR00453">
    <property type="entry name" value="VWFADOMAIN"/>
</dbReference>
<feature type="non-terminal residue" evidence="2">
    <location>
        <position position="157"/>
    </location>
</feature>
<dbReference type="Pfam" id="PF00092">
    <property type="entry name" value="VWA"/>
    <property type="match status" value="1"/>
</dbReference>
<dbReference type="EMBL" id="DS469588">
    <property type="protein sequence ID" value="EDO40689.1"/>
    <property type="molecule type" value="Genomic_DNA"/>
</dbReference>
<dbReference type="PhylomeDB" id="A7S6N9"/>
<dbReference type="InterPro" id="IPR036465">
    <property type="entry name" value="vWFA_dom_sf"/>
</dbReference>
<dbReference type="PROSITE" id="PS50234">
    <property type="entry name" value="VWFA"/>
    <property type="match status" value="1"/>
</dbReference>
<dbReference type="PANTHER" id="PTHR24020">
    <property type="entry name" value="COLLAGEN ALPHA"/>
    <property type="match status" value="1"/>
</dbReference>
<gene>
    <name evidence="2" type="ORF">NEMVEDRAFT_v1g106492</name>
</gene>
<dbReference type="KEGG" id="nve:5512415"/>
<dbReference type="PANTHER" id="PTHR24020:SF20">
    <property type="entry name" value="PH DOMAIN-CONTAINING PROTEIN"/>
    <property type="match status" value="1"/>
</dbReference>
<evidence type="ECO:0000259" key="1">
    <source>
        <dbReference type="PROSITE" id="PS50234"/>
    </source>
</evidence>
<feature type="non-terminal residue" evidence="2">
    <location>
        <position position="1"/>
    </location>
</feature>
<proteinExistence type="predicted"/>
<dbReference type="SUPFAM" id="SSF53300">
    <property type="entry name" value="vWA-like"/>
    <property type="match status" value="1"/>
</dbReference>
<keyword evidence="3" id="KW-1185">Reference proteome</keyword>
<accession>A7S6N9</accession>
<dbReference type="eggNOG" id="KOG3544">
    <property type="taxonomic scope" value="Eukaryota"/>
</dbReference>
<dbReference type="Gene3D" id="3.40.50.410">
    <property type="entry name" value="von Willebrand factor, type A domain"/>
    <property type="match status" value="1"/>
</dbReference>
<name>A7S6N9_NEMVE</name>
<dbReference type="AlphaFoldDB" id="A7S6N9"/>
<dbReference type="InParanoid" id="A7S6N9"/>
<dbReference type="HOGENOM" id="CLU_008905_4_1_1"/>
<feature type="domain" description="VWFA" evidence="1">
    <location>
        <begin position="4"/>
        <end position="157"/>
    </location>
</feature>
<dbReference type="OMA" id="VHRMLIV"/>